<name>A0A0U3LJY6_9BURK</name>
<dbReference type="AlphaFoldDB" id="A0A0U3LJY6"/>
<evidence type="ECO:0000313" key="2">
    <source>
        <dbReference type="Proteomes" id="UP000060699"/>
    </source>
</evidence>
<dbReference type="PATRIC" id="fig|76731.3.peg.2287"/>
<gene>
    <name evidence="1" type="ORF">RD2015_2234</name>
</gene>
<proteinExistence type="predicted"/>
<dbReference type="Proteomes" id="UP000060699">
    <property type="component" value="Chromosome"/>
</dbReference>
<accession>A0A0U3LJY6</accession>
<organism evidence="1 2">
    <name type="scientific">Roseateles depolymerans</name>
    <dbReference type="NCBI Taxonomy" id="76731"/>
    <lineage>
        <taxon>Bacteria</taxon>
        <taxon>Pseudomonadati</taxon>
        <taxon>Pseudomonadota</taxon>
        <taxon>Betaproteobacteria</taxon>
        <taxon>Burkholderiales</taxon>
        <taxon>Sphaerotilaceae</taxon>
        <taxon>Roseateles</taxon>
    </lineage>
</organism>
<keyword evidence="2" id="KW-1185">Reference proteome</keyword>
<dbReference type="KEGG" id="rdp:RD2015_2234"/>
<dbReference type="EMBL" id="CP013729">
    <property type="protein sequence ID" value="ALV06706.1"/>
    <property type="molecule type" value="Genomic_DNA"/>
</dbReference>
<dbReference type="STRING" id="76731.RD2015_2234"/>
<sequence length="796" mass="82114">MAKYQITGPDGGSYEINAPDDATPEQVRSFVISNFSGQQKPAGPKGNASDGGVLGGIVRGLRDPIDGGAQILRRLVPDSVGQAVDRFGNALADMGLPVARSEGVGGVDKIVKDTNAQYEADRAAAGRAGFDVARLTGNVINPVNRVLPGVGNANGLRALAVGGMKAGAANGLLQPVTEDTDNFWESKAKQVAAGALAGGLVTPVLAKGIQVATNVGGKAINAVMPSAPMALTPAQMEISINRVLESQGMNAREVPQQIQDSVRRQLAEAVSTGRRVDPAAAIRIAEAEAVGLTGDAALTAGQAARSPMQYARERNLSGIEIQTPTGPSNMLADRFQAQANALQGVFDQAGATRAVNPNSAGIPIMDALRAADAPVRAGVDDLYNTARAMTGGRAAELDSAAFSQTANRALDEGMWGHSLPADVRNVLNDITSGKTPLNVGNSVQIDSFLSAAQRRAARAGDDAAAAAIGIVRTSLNNAPLAAEQAATRAPGVAEAARAAGVVDNGITDVPFRDVMPTGLPGQRALPAAPGRQLATEADFQMPQPAQPGTAVGPVAQQAAPRMSEGEAARAAFEQARRAARDRFATIESTPALRAALEGEAPDRFVQRYIIGADARDLAAMRRVLENSPEALDQARAQIANHLKRAAFGDNLSGDGNFAAARFAATLRSIGPERLRVFFSPEEIMRFNLAGKVASDINSIPAGAKNAVNTSGTAAGVFNLLQKIGDAPLLRNIPGVRGLANQAGEIANERAIQQAARAQPSAAVQTPTELTPEQVRAIQMFLTPAAQGAGATAGNGF</sequence>
<dbReference type="OrthoDB" id="8968783at2"/>
<protein>
    <submittedName>
        <fullName evidence="1">Uncharacterized protein</fullName>
    </submittedName>
</protein>
<reference evidence="1 2" key="1">
    <citation type="submission" date="2015-12" db="EMBL/GenBank/DDBJ databases">
        <title>Complete genome of Roseateles depolymerans KCTC 42856.</title>
        <authorList>
            <person name="Kim K.M."/>
        </authorList>
    </citation>
    <scope>NUCLEOTIDE SEQUENCE [LARGE SCALE GENOMIC DNA]</scope>
    <source>
        <strain evidence="1 2">KCTC 42856</strain>
    </source>
</reference>
<dbReference type="RefSeq" id="WP_058934944.1">
    <property type="nucleotide sequence ID" value="NZ_CP013729.1"/>
</dbReference>
<evidence type="ECO:0000313" key="1">
    <source>
        <dbReference type="EMBL" id="ALV06706.1"/>
    </source>
</evidence>